<evidence type="ECO:0000259" key="2">
    <source>
        <dbReference type="Pfam" id="PF14214"/>
    </source>
</evidence>
<dbReference type="Proteomes" id="UP000249723">
    <property type="component" value="Unassembled WGS sequence"/>
</dbReference>
<reference evidence="4" key="1">
    <citation type="submission" date="2016-10" db="EMBL/GenBank/DDBJ databases">
        <authorList>
            <person name="Jeantristanb JTB J.-T."/>
            <person name="Ricardo R."/>
        </authorList>
    </citation>
    <scope>NUCLEOTIDE SEQUENCE [LARGE SCALE GENOMIC DNA]</scope>
</reference>
<feature type="domain" description="Helitron helicase-like" evidence="2">
    <location>
        <begin position="46"/>
        <end position="133"/>
    </location>
</feature>
<organism evidence="3 4">
    <name type="scientific">Microbotryum saponariae</name>
    <dbReference type="NCBI Taxonomy" id="289078"/>
    <lineage>
        <taxon>Eukaryota</taxon>
        <taxon>Fungi</taxon>
        <taxon>Dikarya</taxon>
        <taxon>Basidiomycota</taxon>
        <taxon>Pucciniomycotina</taxon>
        <taxon>Microbotryomycetes</taxon>
        <taxon>Microbotryales</taxon>
        <taxon>Microbotryaceae</taxon>
        <taxon>Microbotryum</taxon>
    </lineage>
</organism>
<protein>
    <submittedName>
        <fullName evidence="3">BZ3500_MvSof-1268-A1-R1_Chr9g10741 protein</fullName>
    </submittedName>
</protein>
<dbReference type="EMBL" id="FMWP01000107">
    <property type="protein sequence ID" value="SDA00613.1"/>
    <property type="molecule type" value="Genomic_DNA"/>
</dbReference>
<proteinExistence type="predicted"/>
<dbReference type="AlphaFoldDB" id="A0A2X0KBH8"/>
<dbReference type="InterPro" id="IPR025476">
    <property type="entry name" value="Helitron_helicase-like"/>
</dbReference>
<accession>A0A2X0KBH8</accession>
<dbReference type="OrthoDB" id="3366231at2759"/>
<dbReference type="STRING" id="289078.A0A2X0KBH8"/>
<sequence length="399" mass="44638">MTKEEDKDRDDEDEDGKEDEDNGDGEPRRSRKRGRDGSTRVSRSQFFAYYLHERDDYFSIPHCTQRLFLEFVIDGYPQVEIDRLKYIRLHQENLRLTMAQAQGITDAVANGLTPDQIGCSVILGSTFKNSPARDHAALPICNGAARGLNDISCNRLDLIAQAFDAKLSRLCDNVLGNKHRAGCFGVVLTHTHVIGYYKRGHPHARILFILAPDDYPLSTEAIDKMISAEIPNPSRHPELHEAVTKHFDGDYVEYRSADEVVEVSESLCNGTRGTRLILIVSHAGSRVIQAVILIGDRAGTMLCIPRVRLEASATSSRQLGFTMRRLQFPLRVALAKTINITQGQSLERDGVTLSLHPVFTHGQLYVTLYRAMGVDRIKVLLPSRDPADDDDNLQAGDEE</sequence>
<evidence type="ECO:0000313" key="4">
    <source>
        <dbReference type="Proteomes" id="UP000249723"/>
    </source>
</evidence>
<evidence type="ECO:0000256" key="1">
    <source>
        <dbReference type="SAM" id="MobiDB-lite"/>
    </source>
</evidence>
<dbReference type="PANTHER" id="PTHR23274:SF51">
    <property type="entry name" value="OS03G0423850 PROTEIN"/>
    <property type="match status" value="1"/>
</dbReference>
<name>A0A2X0KBH8_9BASI</name>
<dbReference type="GO" id="GO:0006260">
    <property type="term" value="P:DNA replication"/>
    <property type="evidence" value="ECO:0007669"/>
    <property type="project" value="TreeGrafter"/>
</dbReference>
<feature type="compositionally biased region" description="Acidic residues" evidence="1">
    <location>
        <begin position="7"/>
        <end position="24"/>
    </location>
</feature>
<feature type="region of interest" description="Disordered" evidence="1">
    <location>
        <begin position="1"/>
        <end position="37"/>
    </location>
</feature>
<dbReference type="GO" id="GO:0005657">
    <property type="term" value="C:replication fork"/>
    <property type="evidence" value="ECO:0007669"/>
    <property type="project" value="TreeGrafter"/>
</dbReference>
<evidence type="ECO:0000313" key="3">
    <source>
        <dbReference type="EMBL" id="SDA00613.1"/>
    </source>
</evidence>
<keyword evidence="4" id="KW-1185">Reference proteome</keyword>
<gene>
    <name evidence="3" type="ORF">BZ3500_MVSOF-1268-A1-R1_CHR9G10741</name>
</gene>
<dbReference type="Pfam" id="PF14214">
    <property type="entry name" value="Helitron_like_N"/>
    <property type="match status" value="1"/>
</dbReference>
<dbReference type="PANTHER" id="PTHR23274">
    <property type="entry name" value="DNA HELICASE-RELATED"/>
    <property type="match status" value="1"/>
</dbReference>